<dbReference type="Proteomes" id="UP000481153">
    <property type="component" value="Unassembled WGS sequence"/>
</dbReference>
<sequence>MSAADRALADFEEPLGGMPTKFEMHWNSQETGSPRVGSPTTTDEDFDEMSSPKKKLNRKQELEHLRAIVQRMERELHRLQKDQAAFGERQGQFAESNPWAQIATESRLARQQSQYENNRLKRALEEQLMLAEALETMLRKRPRVAALEDEQPAVSEWIFRLRGADTRVEEARVMTDSLLADLNHAFIRAKLIEAVPDVKTAKIIDVPAHDTLSIEIIRRWAMPYPYDVVAQAAWGVWTHTRHDNTPRSKLIESIDSDTRYIRLPVVNDTTHDCPIFGPKRSPVYMQGLYRRFVQANRIVIVGRGVMEDTLFPPPNGGHLAHSATWITIERLTDNSCVYKCFGQRYPPTFEGRIWTVDEMINGLATTMAEGTSRDLVSGLLSEYLLRAYLDVGHRIENAMSTWIQAHHH</sequence>
<gene>
    <name evidence="2" type="ORF">Ae201684_012832</name>
</gene>
<feature type="region of interest" description="Disordered" evidence="1">
    <location>
        <begin position="1"/>
        <end position="59"/>
    </location>
</feature>
<dbReference type="VEuPathDB" id="FungiDB:AeMF1_011794"/>
<name>A0A6G0WQ82_9STRA</name>
<evidence type="ECO:0000256" key="1">
    <source>
        <dbReference type="SAM" id="MobiDB-lite"/>
    </source>
</evidence>
<dbReference type="AlphaFoldDB" id="A0A6G0WQ82"/>
<evidence type="ECO:0000313" key="2">
    <source>
        <dbReference type="EMBL" id="KAF0729564.1"/>
    </source>
</evidence>
<evidence type="ECO:0000313" key="3">
    <source>
        <dbReference type="Proteomes" id="UP000481153"/>
    </source>
</evidence>
<accession>A0A6G0WQ82</accession>
<proteinExistence type="predicted"/>
<protein>
    <submittedName>
        <fullName evidence="2">Uncharacterized protein</fullName>
    </submittedName>
</protein>
<dbReference type="EMBL" id="VJMJ01000163">
    <property type="protein sequence ID" value="KAF0729564.1"/>
    <property type="molecule type" value="Genomic_DNA"/>
</dbReference>
<keyword evidence="3" id="KW-1185">Reference proteome</keyword>
<comment type="caution">
    <text evidence="2">The sequence shown here is derived from an EMBL/GenBank/DDBJ whole genome shotgun (WGS) entry which is preliminary data.</text>
</comment>
<reference evidence="2 3" key="1">
    <citation type="submission" date="2019-07" db="EMBL/GenBank/DDBJ databases">
        <title>Genomics analysis of Aphanomyces spp. identifies a new class of oomycete effector associated with host adaptation.</title>
        <authorList>
            <person name="Gaulin E."/>
        </authorList>
    </citation>
    <scope>NUCLEOTIDE SEQUENCE [LARGE SCALE GENOMIC DNA]</scope>
    <source>
        <strain evidence="2 3">ATCC 201684</strain>
    </source>
</reference>
<organism evidence="2 3">
    <name type="scientific">Aphanomyces euteiches</name>
    <dbReference type="NCBI Taxonomy" id="100861"/>
    <lineage>
        <taxon>Eukaryota</taxon>
        <taxon>Sar</taxon>
        <taxon>Stramenopiles</taxon>
        <taxon>Oomycota</taxon>
        <taxon>Saprolegniomycetes</taxon>
        <taxon>Saprolegniales</taxon>
        <taxon>Verrucalvaceae</taxon>
        <taxon>Aphanomyces</taxon>
    </lineage>
</organism>